<reference evidence="1 2" key="1">
    <citation type="submission" date="2017-04" db="EMBL/GenBank/DDBJ databases">
        <authorList>
            <person name="Afonso C.L."/>
            <person name="Miller P.J."/>
            <person name="Scott M.A."/>
            <person name="Spackman E."/>
            <person name="Goraichik I."/>
            <person name="Dimitrov K.M."/>
            <person name="Suarez D.L."/>
            <person name="Swayne D.E."/>
        </authorList>
    </citation>
    <scope>NUCLEOTIDE SEQUENCE [LARGE SCALE GENOMIC DNA]</scope>
    <source>
        <strain evidence="1 2">11</strain>
    </source>
</reference>
<dbReference type="AlphaFoldDB" id="A0A1X7KLQ0"/>
<accession>A0A1X7KLQ0</accession>
<protein>
    <submittedName>
        <fullName evidence="1">Uncharacterized protein</fullName>
    </submittedName>
</protein>
<dbReference type="OrthoDB" id="8403777at2"/>
<organism evidence="1 2">
    <name type="scientific">Paenibacillus aquistagni</name>
    <dbReference type="NCBI Taxonomy" id="1852522"/>
    <lineage>
        <taxon>Bacteria</taxon>
        <taxon>Bacillati</taxon>
        <taxon>Bacillota</taxon>
        <taxon>Bacilli</taxon>
        <taxon>Bacillales</taxon>
        <taxon>Paenibacillaceae</taxon>
        <taxon>Paenibacillus</taxon>
    </lineage>
</organism>
<dbReference type="Proteomes" id="UP000193834">
    <property type="component" value="Unassembled WGS sequence"/>
</dbReference>
<gene>
    <name evidence="1" type="ORF">SAMN06295960_2412</name>
</gene>
<proteinExistence type="predicted"/>
<dbReference type="STRING" id="1852522.SAMN06295960_2412"/>
<evidence type="ECO:0000313" key="2">
    <source>
        <dbReference type="Proteomes" id="UP000193834"/>
    </source>
</evidence>
<name>A0A1X7KLQ0_9BACL</name>
<sequence length="405" mass="47875">MGTLSRSADYTIQGFIYQFNKTLLEILNDEDDAVISIEGIIEDIEIATDFTTRAIQCKYHEEQENFTLGNVYKPILQMMEHYFDNLDKDIEYKLYAHFPNEREGSNFEINEEHIKTILQSRDQRFQRIITKIKGNVDIPGFLERFTLEFGASLQVIIERITTSLERNGLPRDDIDTLFYPNAIQMIADLSILHEAQQRVVKKSSMLYDLQQIRKTAITRWTRSLRTLDKILSARRKQLKTNLDKNSRLRYLFLSQQSINNFNDEIVNFISDFVNKFHFKEVHDKTPLICINCSQEVFKEIRVRLHKKNIRYNDGLVTDEYFDKNKFLTGPVRAKIGKQFYTDFQVRLLRFDENDIGILNETKCDDFFLFTDTVPELDFQDVNVEHINLKEINQIKFVMGMVDIYD</sequence>
<evidence type="ECO:0000313" key="1">
    <source>
        <dbReference type="EMBL" id="SMG41633.1"/>
    </source>
</evidence>
<keyword evidence="2" id="KW-1185">Reference proteome</keyword>
<dbReference type="RefSeq" id="WP_085494622.1">
    <property type="nucleotide sequence ID" value="NZ_FXAZ01000003.1"/>
</dbReference>
<dbReference type="EMBL" id="FXAZ01000003">
    <property type="protein sequence ID" value="SMG41633.1"/>
    <property type="molecule type" value="Genomic_DNA"/>
</dbReference>